<dbReference type="InterPro" id="IPR046462">
    <property type="entry name" value="TerL_nuclease"/>
</dbReference>
<dbReference type="Gene3D" id="3.40.50.300">
    <property type="entry name" value="P-loop containing nucleotide triphosphate hydrolases"/>
    <property type="match status" value="1"/>
</dbReference>
<dbReference type="PANTHER" id="PTHR41287:SF1">
    <property type="entry name" value="PROTEIN YMFN"/>
    <property type="match status" value="1"/>
</dbReference>
<dbReference type="InterPro" id="IPR027417">
    <property type="entry name" value="P-loop_NTPase"/>
</dbReference>
<dbReference type="Pfam" id="PF20441">
    <property type="entry name" value="TerL_nuclease"/>
    <property type="match status" value="1"/>
</dbReference>
<protein>
    <recommendedName>
        <fullName evidence="5">Terminase large subunit</fullName>
    </recommendedName>
</protein>
<dbReference type="InterPro" id="IPR005021">
    <property type="entry name" value="Terminase_largesu-like"/>
</dbReference>
<dbReference type="AlphaFoldDB" id="A0A1E8PTV6"/>
<evidence type="ECO:0008006" key="5">
    <source>
        <dbReference type="Google" id="ProtNLM"/>
    </source>
</evidence>
<dbReference type="PANTHER" id="PTHR41287">
    <property type="match status" value="1"/>
</dbReference>
<feature type="domain" description="Terminase large subunit-like endonuclease" evidence="2">
    <location>
        <begin position="286"/>
        <end position="565"/>
    </location>
</feature>
<evidence type="ECO:0000259" key="2">
    <source>
        <dbReference type="Pfam" id="PF20441"/>
    </source>
</evidence>
<sequence>MDFIERALRYAKAVVDGDVVAGKWEKAACRRYLDDLGRQETDWPYRLDHTEGTRICEFIELLPHVEGEWGKPIWVGQVKTYQKIRLEDWQVFILVNLFGWLDKVTGLRRFRRAYEEVARKNAKSTMAAGIALYLVAADDESGAQVYSFATKKEQAKIVWSTAAAMMQREPDFGQLGLQANKSSIYNTETNSKFEPLARGFDSLDGLNTHGFIADELHAQKDRGLYDVVDSSTGARSQPLGFAITTAGSDRAGVCYEQRSYACMILNTTLHAHGGLGYKVAGEVAVDDTVFCIIFTLDEGDDWADETVWRKANPNLGVSVKLGDMRAACSKAQKMMSAQNEFLTKRVNIWVNADSAWMDMRAWEACYDPDMKIGQFIGQEVIAAHDLASKVDIAAKMKLFWREIDGVQHYYAFGTYWLNESAIEAGTNSQYKGWASASHIVSTPGNVTDFGVIEEDLLADHEMFTLTDAPYDPFQATQFSQRMVAANLPMIEVGATVKNFSEPMKWLEALVLEGRFHHNGDPVLTWMVSNTVCHRDAKENIFPNKERLENKIDGVVALIMCLNRAMILHPDETVQIISL</sequence>
<organism evidence="3 4">
    <name type="scientific">Janthinobacterium lividum</name>
    <dbReference type="NCBI Taxonomy" id="29581"/>
    <lineage>
        <taxon>Bacteria</taxon>
        <taxon>Pseudomonadati</taxon>
        <taxon>Pseudomonadota</taxon>
        <taxon>Betaproteobacteria</taxon>
        <taxon>Burkholderiales</taxon>
        <taxon>Oxalobacteraceae</taxon>
        <taxon>Janthinobacterium</taxon>
    </lineage>
</organism>
<evidence type="ECO:0000259" key="1">
    <source>
        <dbReference type="Pfam" id="PF03354"/>
    </source>
</evidence>
<comment type="caution">
    <text evidence="3">The sequence shown here is derived from an EMBL/GenBank/DDBJ whole genome shotgun (WGS) entry which is preliminary data.</text>
</comment>
<dbReference type="InterPro" id="IPR046461">
    <property type="entry name" value="TerL_ATPase"/>
</dbReference>
<proteinExistence type="predicted"/>
<gene>
    <name evidence="3" type="ORF">BA896_012665</name>
</gene>
<feature type="domain" description="Terminase large subunit-like ATPase" evidence="1">
    <location>
        <begin position="88"/>
        <end position="261"/>
    </location>
</feature>
<evidence type="ECO:0000313" key="4">
    <source>
        <dbReference type="Proteomes" id="UP000092634"/>
    </source>
</evidence>
<reference evidence="3 4" key="1">
    <citation type="submission" date="2016-10" db="EMBL/GenBank/DDBJ databases">
        <title>Updated version of Genome Assembly of Janthinobacterium lividum ERGS5:01.</title>
        <authorList>
            <person name="Kumar R."/>
            <person name="Acharya V."/>
            <person name="Singh D."/>
        </authorList>
    </citation>
    <scope>NUCLEOTIDE SEQUENCE [LARGE SCALE GENOMIC DNA]</scope>
    <source>
        <strain evidence="3 4">ERGS5:01</strain>
    </source>
</reference>
<dbReference type="Proteomes" id="UP000092634">
    <property type="component" value="Unassembled WGS sequence"/>
</dbReference>
<dbReference type="GO" id="GO:0004519">
    <property type="term" value="F:endonuclease activity"/>
    <property type="evidence" value="ECO:0007669"/>
    <property type="project" value="InterPro"/>
</dbReference>
<dbReference type="EMBL" id="MAQB02000001">
    <property type="protein sequence ID" value="OFJ49591.1"/>
    <property type="molecule type" value="Genomic_DNA"/>
</dbReference>
<dbReference type="Pfam" id="PF03354">
    <property type="entry name" value="TerL_ATPase"/>
    <property type="match status" value="1"/>
</dbReference>
<accession>A0A1E8PTV6</accession>
<name>A0A1E8PTV6_9BURK</name>
<evidence type="ECO:0000313" key="3">
    <source>
        <dbReference type="EMBL" id="OFJ49591.1"/>
    </source>
</evidence>